<accession>A0AAV0XWM5</accession>
<dbReference type="GO" id="GO:0046983">
    <property type="term" value="F:protein dimerization activity"/>
    <property type="evidence" value="ECO:0007669"/>
    <property type="project" value="InterPro"/>
</dbReference>
<dbReference type="InterPro" id="IPR008906">
    <property type="entry name" value="HATC_C_dom"/>
</dbReference>
<dbReference type="Proteomes" id="UP001160148">
    <property type="component" value="Unassembled WGS sequence"/>
</dbReference>
<proteinExistence type="predicted"/>
<organism evidence="3 4">
    <name type="scientific">Macrosiphum euphorbiae</name>
    <name type="common">potato aphid</name>
    <dbReference type="NCBI Taxonomy" id="13131"/>
    <lineage>
        <taxon>Eukaryota</taxon>
        <taxon>Metazoa</taxon>
        <taxon>Ecdysozoa</taxon>
        <taxon>Arthropoda</taxon>
        <taxon>Hexapoda</taxon>
        <taxon>Insecta</taxon>
        <taxon>Pterygota</taxon>
        <taxon>Neoptera</taxon>
        <taxon>Paraneoptera</taxon>
        <taxon>Hemiptera</taxon>
        <taxon>Sternorrhyncha</taxon>
        <taxon>Aphidomorpha</taxon>
        <taxon>Aphidoidea</taxon>
        <taxon>Aphididae</taxon>
        <taxon>Macrosiphini</taxon>
        <taxon>Macrosiphum</taxon>
    </lineage>
</organism>
<keyword evidence="4" id="KW-1185">Reference proteome</keyword>
<name>A0AAV0XWM5_9HEMI</name>
<dbReference type="Pfam" id="PF14291">
    <property type="entry name" value="DUF4371"/>
    <property type="match status" value="1"/>
</dbReference>
<evidence type="ECO:0000259" key="2">
    <source>
        <dbReference type="Pfam" id="PF14291"/>
    </source>
</evidence>
<evidence type="ECO:0000313" key="3">
    <source>
        <dbReference type="EMBL" id="CAI6372848.1"/>
    </source>
</evidence>
<reference evidence="3 4" key="1">
    <citation type="submission" date="2023-01" db="EMBL/GenBank/DDBJ databases">
        <authorList>
            <person name="Whitehead M."/>
        </authorList>
    </citation>
    <scope>NUCLEOTIDE SEQUENCE [LARGE SCALE GENOMIC DNA]</scope>
</reference>
<feature type="domain" description="HAT C-terminal dimerisation" evidence="1">
    <location>
        <begin position="979"/>
        <end position="1043"/>
    </location>
</feature>
<feature type="domain" description="DUF4371" evidence="2">
    <location>
        <begin position="387"/>
        <end position="594"/>
    </location>
</feature>
<evidence type="ECO:0000313" key="4">
    <source>
        <dbReference type="Proteomes" id="UP001160148"/>
    </source>
</evidence>
<evidence type="ECO:0008006" key="5">
    <source>
        <dbReference type="Google" id="ProtNLM"/>
    </source>
</evidence>
<evidence type="ECO:0000259" key="1">
    <source>
        <dbReference type="Pfam" id="PF05699"/>
    </source>
</evidence>
<comment type="caution">
    <text evidence="3">The sequence shown here is derived from an EMBL/GenBank/DDBJ whole genome shotgun (WGS) entry which is preliminary data.</text>
</comment>
<dbReference type="Pfam" id="PF05699">
    <property type="entry name" value="Dimer_Tnp_hAT"/>
    <property type="match status" value="1"/>
</dbReference>
<dbReference type="InterPro" id="IPR012337">
    <property type="entry name" value="RNaseH-like_sf"/>
</dbReference>
<dbReference type="EMBL" id="CARXXK010001085">
    <property type="protein sequence ID" value="CAI6372848.1"/>
    <property type="molecule type" value="Genomic_DNA"/>
</dbReference>
<dbReference type="PANTHER" id="PTHR45749">
    <property type="match status" value="1"/>
</dbReference>
<sequence length="1071" mass="122040">MHKRKYQCGADKRKAKQKEELKKCANDQRQKKLCFIPQTEGRATVPLESLPNDCENYSEPSNTSSISEINLNESNDNNIVCDDISGQQSRENVVNKHQTNLSFNLQTGGSAIIRPKSTDYINDTEPSNTSSISEINLNESNDNNIVCDDISGQQSRENAVNKHQTNLSFNLQTGGSAIIRPKSTDYINDTEPSNTSSISVINLNESNDNNIVGDDKSVQYAKENCADNNTQQSASFNLSSVAYFIRPPCNETVEVKLAFLKNHPIQPFVLMNDKLSFDPNKVYYQNIETTNDQNKDKIPRKWLSYCSYTKKVYCTTCMAFCPIREKISNLISGLNVTNSKNVYNTLKIHESSQAHREAVSALLRANLKKSIGNCIDFNLKEIHSKEVEHSRLVIKRLIDIILFIGRQGISFRGKDEAAYSLEDKSVNHGNFLELVMLLKDYDVVLNEHVKKCIELSKRRKEKEMNNKFSQVHGHGRGSLVTFLSKTFINKLILAIGQIMQESIVNEIKQAQIFSILVDSTQDVAVLDQLAICVRYTLKNNVYEKLLKLTIAHDSTGIGLFNLIKSEFFKLNIDMSKIVGCSFDGAANMKGAYNGLQYHLKSINPLCIYTHCYGHALNLVMVDSTECCQNAEMLFGLVQQSATFLSDSHKRTKVWSDLTKKTHKCHDKLRKLNLIGATRWWSKDKALTSVIQFNEPNIENSRFLLFIHFLLQIISKDSKFDAKTKFTARNLLKLWSKFEVIFTAAIYIDIFSVSSPVSTFLQSRSLNYLTAFNMTKNLLHEIKKRRDNSDQKFIKLHSDVHNFIQKINNALVSNGDDFMIKDDFSKKCLEKVRVAKKKKMPGELAADERPSLSSENRFKVETYNYILDVMTSSIEKRFISNSELLKDCICLDPKNFKSIKHGLPDNSLVKLGELTNIEVNILASELHQFAIQFDAITKTFEETVSDTDDQYHDYESDSERELSTKETLDCKVCNNCLRCAFNILHDMVQQSCSFNNIYYAYKFVLTLPCTQVTCERTFSKLKNIKTKLRSLISQDIMETLLLINIERDFIVDKDMVINNVAKSSTALTRILF</sequence>
<dbReference type="SUPFAM" id="SSF53098">
    <property type="entry name" value="Ribonuclease H-like"/>
    <property type="match status" value="1"/>
</dbReference>
<gene>
    <name evidence="3" type="ORF">MEUPH1_LOCUS26667</name>
</gene>
<dbReference type="PANTHER" id="PTHR45749:SF21">
    <property type="entry name" value="DUF4371 DOMAIN-CONTAINING PROTEIN"/>
    <property type="match status" value="1"/>
</dbReference>
<protein>
    <recommendedName>
        <fullName evidence="5">Zinc finger MYM-type protein 1-like</fullName>
    </recommendedName>
</protein>
<dbReference type="InterPro" id="IPR025398">
    <property type="entry name" value="DUF4371"/>
</dbReference>
<dbReference type="AlphaFoldDB" id="A0AAV0XWM5"/>